<dbReference type="Proteomes" id="UP001565471">
    <property type="component" value="Unassembled WGS sequence"/>
</dbReference>
<organism evidence="1 2">
    <name type="scientific">Bradyrhizobium elkanii</name>
    <dbReference type="NCBI Taxonomy" id="29448"/>
    <lineage>
        <taxon>Bacteria</taxon>
        <taxon>Pseudomonadati</taxon>
        <taxon>Pseudomonadota</taxon>
        <taxon>Alphaproteobacteria</taxon>
        <taxon>Hyphomicrobiales</taxon>
        <taxon>Nitrobacteraceae</taxon>
        <taxon>Bradyrhizobium</taxon>
    </lineage>
</organism>
<dbReference type="InterPro" id="IPR023375">
    <property type="entry name" value="ADC_dom_sf"/>
</dbReference>
<keyword evidence="2" id="KW-1185">Reference proteome</keyword>
<gene>
    <name evidence="1" type="ORF">ABIF29_005786</name>
</gene>
<name>A0ABV4F6A5_BRAEL</name>
<comment type="caution">
    <text evidence="1">The sequence shown here is derived from an EMBL/GenBank/DDBJ whole genome shotgun (WGS) entry which is preliminary data.</text>
</comment>
<dbReference type="SUPFAM" id="SSF160104">
    <property type="entry name" value="Acetoacetate decarboxylase-like"/>
    <property type="match status" value="1"/>
</dbReference>
<protein>
    <submittedName>
        <fullName evidence="1">Uncharacterized protein</fullName>
    </submittedName>
</protein>
<dbReference type="EMBL" id="JBGBZA010000002">
    <property type="protein sequence ID" value="MEY9318987.1"/>
    <property type="molecule type" value="Genomic_DNA"/>
</dbReference>
<sequence>MPPSGARVRTISYCKGKPSITFVRSSWEKLPTMYHIINALADLAIKEMRAGWLAETRGASDLSNQRPLS</sequence>
<evidence type="ECO:0000313" key="2">
    <source>
        <dbReference type="Proteomes" id="UP001565471"/>
    </source>
</evidence>
<evidence type="ECO:0000313" key="1">
    <source>
        <dbReference type="EMBL" id="MEY9318987.1"/>
    </source>
</evidence>
<dbReference type="Gene3D" id="2.40.400.10">
    <property type="entry name" value="Acetoacetate decarboxylase-like"/>
    <property type="match status" value="1"/>
</dbReference>
<proteinExistence type="predicted"/>
<reference evidence="1 2" key="1">
    <citation type="submission" date="2024-07" db="EMBL/GenBank/DDBJ databases">
        <title>Genomic Encyclopedia of Type Strains, Phase V (KMG-V): Genome sequencing to study the core and pangenomes of soil and plant-associated prokaryotes.</title>
        <authorList>
            <person name="Whitman W."/>
        </authorList>
    </citation>
    <scope>NUCLEOTIDE SEQUENCE [LARGE SCALE GENOMIC DNA]</scope>
    <source>
        <strain evidence="1 2">USDA 415</strain>
    </source>
</reference>
<accession>A0ABV4F6A5</accession>